<evidence type="ECO:0000313" key="5">
    <source>
        <dbReference type="EMBL" id="CAE0459616.1"/>
    </source>
</evidence>
<sequence length="421" mass="47929">MFQSLFQSYACRNGHMSIVQALVKKYNADVNIRAKHGVTPFQLAIWQNQLHICTYLATECGIIPRQEMNDFGCGIIHWLGIVPRSRSDNIISLAKWIIEEHGIDIYSKQNQGHTVLHKASWGGQLELVKYLHEIHGMHDDTKDHAGNYAADLCDMANTPNHSKIASYLRKECSLEYRESCIILGIEKNSSEEEIRRAYLEKARLCHPDRSSKGGDGKEESNSISNSKILYGDDDFQLVKKAYEHLMSGGIATKQKNPAHSIHLLLENQGNAPRDGIANEIYPRDGVSDCGEEDHELKLFKTRLVAVLLEYGEKGLDLSNIPKKWNQVWPDVAFPNVTNIQERRNNQLQQTDEQNHDRKGKPKRTRTRKKGQLLRFIQEYAGEVVNITRVEDNGQVLISPKDISSYREKFPWVASNVGTNLK</sequence>
<evidence type="ECO:0000256" key="2">
    <source>
        <dbReference type="ARBA" id="ARBA00023043"/>
    </source>
</evidence>
<keyword evidence="2" id="KW-0040">ANK repeat</keyword>
<dbReference type="PANTHER" id="PTHR24198:SF165">
    <property type="entry name" value="ANKYRIN REPEAT-CONTAINING PROTEIN-RELATED"/>
    <property type="match status" value="1"/>
</dbReference>
<evidence type="ECO:0000256" key="1">
    <source>
        <dbReference type="ARBA" id="ARBA00022737"/>
    </source>
</evidence>
<dbReference type="CDD" id="cd06257">
    <property type="entry name" value="DnaJ"/>
    <property type="match status" value="1"/>
</dbReference>
<feature type="compositionally biased region" description="Basic residues" evidence="3">
    <location>
        <begin position="357"/>
        <end position="367"/>
    </location>
</feature>
<dbReference type="PANTHER" id="PTHR24198">
    <property type="entry name" value="ANKYRIN REPEAT AND PROTEIN KINASE DOMAIN-CONTAINING PROTEIN"/>
    <property type="match status" value="1"/>
</dbReference>
<dbReference type="InterPro" id="IPR036869">
    <property type="entry name" value="J_dom_sf"/>
</dbReference>
<dbReference type="Pfam" id="PF13637">
    <property type="entry name" value="Ank_4"/>
    <property type="match status" value="1"/>
</dbReference>
<organism evidence="5">
    <name type="scientific">Chaetoceros debilis</name>
    <dbReference type="NCBI Taxonomy" id="122233"/>
    <lineage>
        <taxon>Eukaryota</taxon>
        <taxon>Sar</taxon>
        <taxon>Stramenopiles</taxon>
        <taxon>Ochrophyta</taxon>
        <taxon>Bacillariophyta</taxon>
        <taxon>Coscinodiscophyceae</taxon>
        <taxon>Chaetocerotophycidae</taxon>
        <taxon>Chaetocerotales</taxon>
        <taxon>Chaetocerotaceae</taxon>
        <taxon>Chaetoceros</taxon>
    </lineage>
</organism>
<dbReference type="SUPFAM" id="SSF48403">
    <property type="entry name" value="Ankyrin repeat"/>
    <property type="match status" value="1"/>
</dbReference>
<dbReference type="InterPro" id="IPR036770">
    <property type="entry name" value="Ankyrin_rpt-contain_sf"/>
</dbReference>
<dbReference type="InterPro" id="IPR002110">
    <property type="entry name" value="Ankyrin_rpt"/>
</dbReference>
<dbReference type="Pfam" id="PF12796">
    <property type="entry name" value="Ank_2"/>
    <property type="match status" value="1"/>
</dbReference>
<reference evidence="5" key="1">
    <citation type="submission" date="2021-01" db="EMBL/GenBank/DDBJ databases">
        <authorList>
            <person name="Corre E."/>
            <person name="Pelletier E."/>
            <person name="Niang G."/>
            <person name="Scheremetjew M."/>
            <person name="Finn R."/>
            <person name="Kale V."/>
            <person name="Holt S."/>
            <person name="Cochrane G."/>
            <person name="Meng A."/>
            <person name="Brown T."/>
            <person name="Cohen L."/>
        </authorList>
    </citation>
    <scope>NUCLEOTIDE SEQUENCE</scope>
    <source>
        <strain evidence="5">MM31A-1</strain>
    </source>
</reference>
<feature type="domain" description="J" evidence="4">
    <location>
        <begin position="178"/>
        <end position="246"/>
    </location>
</feature>
<dbReference type="PRINTS" id="PR00625">
    <property type="entry name" value="JDOMAIN"/>
</dbReference>
<dbReference type="EMBL" id="HBIO01006142">
    <property type="protein sequence ID" value="CAE0459616.1"/>
    <property type="molecule type" value="Transcribed_RNA"/>
</dbReference>
<proteinExistence type="predicted"/>
<accession>A0A7S3PY58</accession>
<dbReference type="PROSITE" id="PS50076">
    <property type="entry name" value="DNAJ_2"/>
    <property type="match status" value="1"/>
</dbReference>
<protein>
    <recommendedName>
        <fullName evidence="4">J domain-containing protein</fullName>
    </recommendedName>
</protein>
<keyword evidence="1" id="KW-0677">Repeat</keyword>
<feature type="region of interest" description="Disordered" evidence="3">
    <location>
        <begin position="344"/>
        <end position="367"/>
    </location>
</feature>
<dbReference type="AlphaFoldDB" id="A0A7S3PY58"/>
<dbReference type="Gene3D" id="1.10.287.110">
    <property type="entry name" value="DnaJ domain"/>
    <property type="match status" value="1"/>
</dbReference>
<dbReference type="SMART" id="SM00271">
    <property type="entry name" value="DnaJ"/>
    <property type="match status" value="1"/>
</dbReference>
<name>A0A7S3PY58_9STRA</name>
<dbReference type="SMART" id="SM00248">
    <property type="entry name" value="ANK"/>
    <property type="match status" value="3"/>
</dbReference>
<dbReference type="Gene3D" id="1.25.40.20">
    <property type="entry name" value="Ankyrin repeat-containing domain"/>
    <property type="match status" value="2"/>
</dbReference>
<gene>
    <name evidence="5" type="ORF">CDEB00056_LOCUS4457</name>
</gene>
<dbReference type="InterPro" id="IPR001623">
    <property type="entry name" value="DnaJ_domain"/>
</dbReference>
<dbReference type="SUPFAM" id="SSF46565">
    <property type="entry name" value="Chaperone J-domain"/>
    <property type="match status" value="1"/>
</dbReference>
<evidence type="ECO:0000259" key="4">
    <source>
        <dbReference type="PROSITE" id="PS50076"/>
    </source>
</evidence>
<dbReference type="Pfam" id="PF00226">
    <property type="entry name" value="DnaJ"/>
    <property type="match status" value="1"/>
</dbReference>
<evidence type="ECO:0000256" key="3">
    <source>
        <dbReference type="SAM" id="MobiDB-lite"/>
    </source>
</evidence>